<dbReference type="EMBL" id="KT206225">
    <property type="protein sequence ID" value="ALA48155.1"/>
    <property type="molecule type" value="Genomic_DNA"/>
</dbReference>
<organism evidence="1 2">
    <name type="scientific">Mycobacterium phage Phlei</name>
    <dbReference type="NCBI Taxonomy" id="1690684"/>
    <lineage>
        <taxon>Viruses</taxon>
        <taxon>Duplodnaviria</taxon>
        <taxon>Heunggongvirae</taxon>
        <taxon>Uroviricota</taxon>
        <taxon>Caudoviricetes</taxon>
        <taxon>Phleivirus</taxon>
        <taxon>Phleivirus Phlei</taxon>
    </lineage>
</organism>
<dbReference type="Pfam" id="PF17468">
    <property type="entry name" value="GP52"/>
    <property type="match status" value="1"/>
</dbReference>
<dbReference type="KEGG" id="vg:26517089"/>
<dbReference type="GeneID" id="26517089"/>
<dbReference type="Proteomes" id="UP000203948">
    <property type="component" value="Segment"/>
</dbReference>
<keyword evidence="2" id="KW-1185">Reference proteome</keyword>
<protein>
    <submittedName>
        <fullName evidence="1">Uncharacterized protein</fullName>
    </submittedName>
</protein>
<reference evidence="1 2" key="1">
    <citation type="journal article" date="2016" name="Arch. Virol.">
        <title>Genome sequence of a cluster A13 mycobacteriophage detected in Mycobacterium phlei over a half century ago.</title>
        <authorList>
            <person name="Marton S."/>
            <person name="Feher E."/>
            <person name="Horvath B."/>
            <person name="Haber K."/>
            <person name="Somogyi P."/>
            <person name="Minarovits J."/>
            <person name="Banyai K."/>
        </authorList>
    </citation>
    <scope>NUCLEOTIDE SEQUENCE [LARGE SCALE GENOMIC DNA]</scope>
</reference>
<accession>A0A0N6WN48</accession>
<dbReference type="OrthoDB" id="24282at10239"/>
<dbReference type="RefSeq" id="YP_009188036.1">
    <property type="nucleotide sequence ID" value="NC_028662.1"/>
</dbReference>
<evidence type="ECO:0000313" key="2">
    <source>
        <dbReference type="Proteomes" id="UP000203948"/>
    </source>
</evidence>
<sequence length="53" mass="6247">MNLFDDTFNGAGRSEMYRYQLTPDLFPHEKPMLLDNWSPEDLEMYVGGCFTPR</sequence>
<name>A0A0N6WN48_9CAUD</name>
<evidence type="ECO:0000313" key="1">
    <source>
        <dbReference type="EMBL" id="ALA48155.1"/>
    </source>
</evidence>
<dbReference type="InterPro" id="IPR035344">
    <property type="entry name" value="Gp52"/>
</dbReference>
<proteinExistence type="predicted"/>